<dbReference type="Gene3D" id="1.10.10.60">
    <property type="entry name" value="Homeodomain-like"/>
    <property type="match status" value="1"/>
</dbReference>
<keyword evidence="3" id="KW-0804">Transcription</keyword>
<gene>
    <name evidence="5" type="ORF">IQ13_4171</name>
</gene>
<dbReference type="GO" id="GO:0043565">
    <property type="term" value="F:sequence-specific DNA binding"/>
    <property type="evidence" value="ECO:0007669"/>
    <property type="project" value="InterPro"/>
</dbReference>
<dbReference type="InterPro" id="IPR053142">
    <property type="entry name" value="PchR_regulatory_protein"/>
</dbReference>
<dbReference type="InterPro" id="IPR009057">
    <property type="entry name" value="Homeodomain-like_sf"/>
</dbReference>
<dbReference type="AlphaFoldDB" id="A0A562SB79"/>
<sequence>MKNNQTFEDLASLNGIPGIPRGYSGPVLTGADHYRLSTGQLEIFVQELIRDYYSIRLVIGNVFAKFKASNWLQKEGLYVNFMLQNGVRKNIDSIGKLHIRPGYHSAYYTKPTNCSITFDSTDELKFLGIYYSPELLEELVPYFPDFKKVIKNNTATFQINPSIWTIPSLKKATNELIECPYSEQSKHYYFDLKVREVLYQLLELTYRKTNKQYNYTSFEVGKIHTVKSILENSIDQKPPTIKSLAKKVAINEFKLKTGFRQLFHSSLFEFITDQKMHFAHHLLLNSDKPIKEIAALVGYPLTTNFITAFRKKFGYTPGSLRRS</sequence>
<dbReference type="PROSITE" id="PS00041">
    <property type="entry name" value="HTH_ARAC_FAMILY_1"/>
    <property type="match status" value="1"/>
</dbReference>
<accession>A0A562SB79</accession>
<feature type="domain" description="HTH araC/xylS-type" evidence="4">
    <location>
        <begin position="224"/>
        <end position="323"/>
    </location>
</feature>
<dbReference type="PANTHER" id="PTHR47893">
    <property type="entry name" value="REGULATORY PROTEIN PCHR"/>
    <property type="match status" value="1"/>
</dbReference>
<dbReference type="Pfam" id="PF12833">
    <property type="entry name" value="HTH_18"/>
    <property type="match status" value="1"/>
</dbReference>
<dbReference type="RefSeq" id="WP_144888628.1">
    <property type="nucleotide sequence ID" value="NZ_VLLE01000008.1"/>
</dbReference>
<evidence type="ECO:0000313" key="5">
    <source>
        <dbReference type="EMBL" id="TWI77930.1"/>
    </source>
</evidence>
<evidence type="ECO:0000259" key="4">
    <source>
        <dbReference type="PROSITE" id="PS01124"/>
    </source>
</evidence>
<name>A0A562SB79_9BACT</name>
<evidence type="ECO:0000256" key="3">
    <source>
        <dbReference type="ARBA" id="ARBA00023163"/>
    </source>
</evidence>
<organism evidence="5 6">
    <name type="scientific">Lacibacter cauensis</name>
    <dbReference type="NCBI Taxonomy" id="510947"/>
    <lineage>
        <taxon>Bacteria</taxon>
        <taxon>Pseudomonadati</taxon>
        <taxon>Bacteroidota</taxon>
        <taxon>Chitinophagia</taxon>
        <taxon>Chitinophagales</taxon>
        <taxon>Chitinophagaceae</taxon>
        <taxon>Lacibacter</taxon>
    </lineage>
</organism>
<keyword evidence="1" id="KW-0805">Transcription regulation</keyword>
<proteinExistence type="predicted"/>
<dbReference type="PROSITE" id="PS01124">
    <property type="entry name" value="HTH_ARAC_FAMILY_2"/>
    <property type="match status" value="1"/>
</dbReference>
<dbReference type="PANTHER" id="PTHR47893:SF1">
    <property type="entry name" value="REGULATORY PROTEIN PCHR"/>
    <property type="match status" value="1"/>
</dbReference>
<comment type="caution">
    <text evidence="5">The sequence shown here is derived from an EMBL/GenBank/DDBJ whole genome shotgun (WGS) entry which is preliminary data.</text>
</comment>
<dbReference type="EMBL" id="VLLE01000008">
    <property type="protein sequence ID" value="TWI77930.1"/>
    <property type="molecule type" value="Genomic_DNA"/>
</dbReference>
<dbReference type="InterPro" id="IPR018060">
    <property type="entry name" value="HTH_AraC"/>
</dbReference>
<evidence type="ECO:0000313" key="6">
    <source>
        <dbReference type="Proteomes" id="UP000316167"/>
    </source>
</evidence>
<dbReference type="GO" id="GO:0003700">
    <property type="term" value="F:DNA-binding transcription factor activity"/>
    <property type="evidence" value="ECO:0007669"/>
    <property type="project" value="InterPro"/>
</dbReference>
<dbReference type="OrthoDB" id="669939at2"/>
<reference evidence="5 6" key="1">
    <citation type="journal article" date="2015" name="Stand. Genomic Sci.">
        <title>Genomic Encyclopedia of Bacterial and Archaeal Type Strains, Phase III: the genomes of soil and plant-associated and newly described type strains.</title>
        <authorList>
            <person name="Whitman W.B."/>
            <person name="Woyke T."/>
            <person name="Klenk H.P."/>
            <person name="Zhou Y."/>
            <person name="Lilburn T.G."/>
            <person name="Beck B.J."/>
            <person name="De Vos P."/>
            <person name="Vandamme P."/>
            <person name="Eisen J.A."/>
            <person name="Garrity G."/>
            <person name="Hugenholtz P."/>
            <person name="Kyrpides N.C."/>
        </authorList>
    </citation>
    <scope>NUCLEOTIDE SEQUENCE [LARGE SCALE GENOMIC DNA]</scope>
    <source>
        <strain evidence="5 6">CGMCC 1.7271</strain>
    </source>
</reference>
<dbReference type="SMART" id="SM00342">
    <property type="entry name" value="HTH_ARAC"/>
    <property type="match status" value="1"/>
</dbReference>
<dbReference type="InterPro" id="IPR018062">
    <property type="entry name" value="HTH_AraC-typ_CS"/>
</dbReference>
<evidence type="ECO:0000256" key="1">
    <source>
        <dbReference type="ARBA" id="ARBA00023015"/>
    </source>
</evidence>
<protein>
    <submittedName>
        <fullName evidence="5">AraC-like DNA-binding protein</fullName>
    </submittedName>
</protein>
<keyword evidence="2 5" id="KW-0238">DNA-binding</keyword>
<dbReference type="SUPFAM" id="SSF46689">
    <property type="entry name" value="Homeodomain-like"/>
    <property type="match status" value="1"/>
</dbReference>
<keyword evidence="6" id="KW-1185">Reference proteome</keyword>
<dbReference type="Proteomes" id="UP000316167">
    <property type="component" value="Unassembled WGS sequence"/>
</dbReference>
<evidence type="ECO:0000256" key="2">
    <source>
        <dbReference type="ARBA" id="ARBA00023125"/>
    </source>
</evidence>